<feature type="transmembrane region" description="Helical" evidence="6">
    <location>
        <begin position="20"/>
        <end position="41"/>
    </location>
</feature>
<keyword evidence="3 6" id="KW-0812">Transmembrane</keyword>
<dbReference type="AlphaFoldDB" id="A0AA97H264"/>
<evidence type="ECO:0000256" key="1">
    <source>
        <dbReference type="ARBA" id="ARBA00004651"/>
    </source>
</evidence>
<keyword evidence="2" id="KW-1003">Cell membrane</keyword>
<dbReference type="RefSeq" id="WP_275844428.1">
    <property type="nucleotide sequence ID" value="NZ_CP135996.1"/>
</dbReference>
<dbReference type="GO" id="GO:0005886">
    <property type="term" value="C:plasma membrane"/>
    <property type="evidence" value="ECO:0007669"/>
    <property type="project" value="UniProtKB-SubCell"/>
</dbReference>
<feature type="transmembrane region" description="Helical" evidence="6">
    <location>
        <begin position="131"/>
        <end position="148"/>
    </location>
</feature>
<keyword evidence="5 6" id="KW-0472">Membrane</keyword>
<dbReference type="Proteomes" id="UP001300604">
    <property type="component" value="Chromosome"/>
</dbReference>
<keyword evidence="4 6" id="KW-1133">Transmembrane helix</keyword>
<feature type="transmembrane region" description="Helical" evidence="6">
    <location>
        <begin position="79"/>
        <end position="99"/>
    </location>
</feature>
<evidence type="ECO:0000313" key="8">
    <source>
        <dbReference type="Proteomes" id="UP001300604"/>
    </source>
</evidence>
<name>A0AA97H264_9FIRM</name>
<feature type="transmembrane region" description="Helical" evidence="6">
    <location>
        <begin position="105"/>
        <end position="124"/>
    </location>
</feature>
<feature type="transmembrane region" description="Helical" evidence="6">
    <location>
        <begin position="53"/>
        <end position="72"/>
    </location>
</feature>
<dbReference type="KEGG" id="carl:PXC00_04850"/>
<feature type="transmembrane region" description="Helical" evidence="6">
    <location>
        <begin position="297"/>
        <end position="314"/>
    </location>
</feature>
<feature type="transmembrane region" description="Helical" evidence="6">
    <location>
        <begin position="160"/>
        <end position="184"/>
    </location>
</feature>
<sequence>MHSVVASMQKLKRSKTFVKYEGILILLLLVLLCWGVFKILVPNKFGAPGQLVSYLQSSLIYAVGGCGLYYIVVMGLFDFSIGANVVLSSILACVFASQFGYIGLIVAPVICGTLIGLLNGVVYVKLHIPSMIVTVGLALIYESLSVFATQGQEQILNAQYAVFGSYPANLILALLAFFLCSFIIQYTKVGTYTYAIGSNEFVAKNMGVNVNRYKVVAFVLCGFFVGIMSVLTISYGSSMTAASNMSSMVRNFTPLMGTFFGLAFKKYGHPVLAIVVGEFIISLIFNGFVAIGAPSTIQNVVTGAALLLIVMATTKPVKGAVVK</sequence>
<organism evidence="7 8">
    <name type="scientific">Caproicibacterium argilliputei</name>
    <dbReference type="NCBI Taxonomy" id="3030016"/>
    <lineage>
        <taxon>Bacteria</taxon>
        <taxon>Bacillati</taxon>
        <taxon>Bacillota</taxon>
        <taxon>Clostridia</taxon>
        <taxon>Eubacteriales</taxon>
        <taxon>Oscillospiraceae</taxon>
        <taxon>Caproicibacterium</taxon>
    </lineage>
</organism>
<evidence type="ECO:0000256" key="2">
    <source>
        <dbReference type="ARBA" id="ARBA00022475"/>
    </source>
</evidence>
<dbReference type="PANTHER" id="PTHR32196">
    <property type="entry name" value="ABC TRANSPORTER PERMEASE PROTEIN YPHD-RELATED-RELATED"/>
    <property type="match status" value="1"/>
</dbReference>
<dbReference type="InterPro" id="IPR001851">
    <property type="entry name" value="ABC_transp_permease"/>
</dbReference>
<feature type="transmembrane region" description="Helical" evidence="6">
    <location>
        <begin position="271"/>
        <end position="291"/>
    </location>
</feature>
<evidence type="ECO:0000313" key="7">
    <source>
        <dbReference type="EMBL" id="WOC33208.1"/>
    </source>
</evidence>
<keyword evidence="8" id="KW-1185">Reference proteome</keyword>
<gene>
    <name evidence="7" type="ORF">PXC00_04850</name>
</gene>
<dbReference type="Pfam" id="PF02653">
    <property type="entry name" value="BPD_transp_2"/>
    <property type="match status" value="1"/>
</dbReference>
<feature type="transmembrane region" description="Helical" evidence="6">
    <location>
        <begin position="248"/>
        <end position="264"/>
    </location>
</feature>
<comment type="subcellular location">
    <subcellularLocation>
        <location evidence="1">Cell membrane</location>
        <topology evidence="1">Multi-pass membrane protein</topology>
    </subcellularLocation>
</comment>
<dbReference type="GO" id="GO:0022857">
    <property type="term" value="F:transmembrane transporter activity"/>
    <property type="evidence" value="ECO:0007669"/>
    <property type="project" value="InterPro"/>
</dbReference>
<evidence type="ECO:0000256" key="6">
    <source>
        <dbReference type="SAM" id="Phobius"/>
    </source>
</evidence>
<feature type="transmembrane region" description="Helical" evidence="6">
    <location>
        <begin position="215"/>
        <end position="236"/>
    </location>
</feature>
<protein>
    <submittedName>
        <fullName evidence="7">ABC transporter permease</fullName>
    </submittedName>
</protein>
<accession>A0AA97H264</accession>
<evidence type="ECO:0000256" key="4">
    <source>
        <dbReference type="ARBA" id="ARBA00022989"/>
    </source>
</evidence>
<reference evidence="7" key="2">
    <citation type="submission" date="2024-06" db="EMBL/GenBank/DDBJ databases">
        <title>Caproicibacterium argilliputei sp. nov, a novel caproic acid producing anaerobic bacterium isolated from pit mud.</title>
        <authorList>
            <person name="Xia S."/>
        </authorList>
    </citation>
    <scope>NUCLEOTIDE SEQUENCE</scope>
    <source>
        <strain evidence="7">ZCY20-5</strain>
    </source>
</reference>
<reference evidence="7" key="1">
    <citation type="submission" date="2023-09" db="EMBL/GenBank/DDBJ databases">
        <authorList>
            <person name="Zeng C."/>
        </authorList>
    </citation>
    <scope>NUCLEOTIDE SEQUENCE</scope>
    <source>
        <strain evidence="7">ZCY20-5</strain>
    </source>
</reference>
<proteinExistence type="predicted"/>
<dbReference type="EMBL" id="CP135996">
    <property type="protein sequence ID" value="WOC33208.1"/>
    <property type="molecule type" value="Genomic_DNA"/>
</dbReference>
<evidence type="ECO:0000256" key="5">
    <source>
        <dbReference type="ARBA" id="ARBA00023136"/>
    </source>
</evidence>
<evidence type="ECO:0000256" key="3">
    <source>
        <dbReference type="ARBA" id="ARBA00022692"/>
    </source>
</evidence>